<evidence type="ECO:0000313" key="2">
    <source>
        <dbReference type="Proteomes" id="UP000255529"/>
    </source>
</evidence>
<gene>
    <name evidence="1" type="ORF">NCTC11544_00718</name>
</gene>
<proteinExistence type="predicted"/>
<protein>
    <submittedName>
        <fullName evidence="1">Uncharacterized protein</fullName>
    </submittedName>
</protein>
<accession>A0A379YLP2</accession>
<sequence length="82" mass="8909">MLCLKIELLFLCTKLRPQNSALGCLLVHWPIINQITGLKQPIVNSFASILITNSNFCAARLLHLVQECSLKGLCGGTLCPSA</sequence>
<dbReference type="AlphaFoldDB" id="A0A379YLP2"/>
<dbReference type="Proteomes" id="UP000255529">
    <property type="component" value="Unassembled WGS sequence"/>
</dbReference>
<reference evidence="1 2" key="1">
    <citation type="submission" date="2018-06" db="EMBL/GenBank/DDBJ databases">
        <authorList>
            <consortium name="Pathogen Informatics"/>
            <person name="Doyle S."/>
        </authorList>
    </citation>
    <scope>NUCLEOTIDE SEQUENCE [LARGE SCALE GENOMIC DNA]</scope>
    <source>
        <strain evidence="1 2">NCTC11544</strain>
    </source>
</reference>
<organism evidence="1 2">
    <name type="scientific">Serratia quinivorans</name>
    <dbReference type="NCBI Taxonomy" id="137545"/>
    <lineage>
        <taxon>Bacteria</taxon>
        <taxon>Pseudomonadati</taxon>
        <taxon>Pseudomonadota</taxon>
        <taxon>Gammaproteobacteria</taxon>
        <taxon>Enterobacterales</taxon>
        <taxon>Yersiniaceae</taxon>
        <taxon>Serratia</taxon>
    </lineage>
</organism>
<dbReference type="EMBL" id="UGYN01000002">
    <property type="protein sequence ID" value="SUI47048.1"/>
    <property type="molecule type" value="Genomic_DNA"/>
</dbReference>
<evidence type="ECO:0000313" key="1">
    <source>
        <dbReference type="EMBL" id="SUI47048.1"/>
    </source>
</evidence>
<name>A0A379YLP2_9GAMM</name>